<dbReference type="Proteomes" id="UP001476798">
    <property type="component" value="Unassembled WGS sequence"/>
</dbReference>
<gene>
    <name evidence="3" type="ORF">GOODEAATRI_022066</name>
</gene>
<evidence type="ECO:0000259" key="2">
    <source>
        <dbReference type="PROSITE" id="PS01159"/>
    </source>
</evidence>
<accession>A0ABV0PR40</accession>
<name>A0ABV0PR40_9TELE</name>
<evidence type="ECO:0000256" key="1">
    <source>
        <dbReference type="SAM" id="MobiDB-lite"/>
    </source>
</evidence>
<organism evidence="3 4">
    <name type="scientific">Goodea atripinnis</name>
    <dbReference type="NCBI Taxonomy" id="208336"/>
    <lineage>
        <taxon>Eukaryota</taxon>
        <taxon>Metazoa</taxon>
        <taxon>Chordata</taxon>
        <taxon>Craniata</taxon>
        <taxon>Vertebrata</taxon>
        <taxon>Euteleostomi</taxon>
        <taxon>Actinopterygii</taxon>
        <taxon>Neopterygii</taxon>
        <taxon>Teleostei</taxon>
        <taxon>Neoteleostei</taxon>
        <taxon>Acanthomorphata</taxon>
        <taxon>Ovalentaria</taxon>
        <taxon>Atherinomorphae</taxon>
        <taxon>Cyprinodontiformes</taxon>
        <taxon>Goodeidae</taxon>
        <taxon>Goodea</taxon>
    </lineage>
</organism>
<feature type="region of interest" description="Disordered" evidence="1">
    <location>
        <begin position="39"/>
        <end position="60"/>
    </location>
</feature>
<evidence type="ECO:0000313" key="3">
    <source>
        <dbReference type="EMBL" id="MEQ2185817.1"/>
    </source>
</evidence>
<comment type="caution">
    <text evidence="3">The sequence shown here is derived from an EMBL/GenBank/DDBJ whole genome shotgun (WGS) entry which is preliminary data.</text>
</comment>
<keyword evidence="4" id="KW-1185">Reference proteome</keyword>
<sequence length="139" mass="15004">TLRLLPVLICCFPADLFTRASDRTDAAINHGSETGIISIPSQSLQRQGQASDPAPATMGPPAPIWPSSCGDIPEGMFWWETVTEVTTWLPPSLICRGFGAMARGSACWRAWEADGMAGCWLWGVGNTRPGDRLVEARVC</sequence>
<proteinExistence type="predicted"/>
<dbReference type="EMBL" id="JAHRIO010082180">
    <property type="protein sequence ID" value="MEQ2185817.1"/>
    <property type="molecule type" value="Genomic_DNA"/>
</dbReference>
<feature type="domain" description="WW" evidence="2">
    <location>
        <begin position="65"/>
        <end position="91"/>
    </location>
</feature>
<reference evidence="3 4" key="1">
    <citation type="submission" date="2021-06" db="EMBL/GenBank/DDBJ databases">
        <authorList>
            <person name="Palmer J.M."/>
        </authorList>
    </citation>
    <scope>NUCLEOTIDE SEQUENCE [LARGE SCALE GENOMIC DNA]</scope>
    <source>
        <strain evidence="3 4">GA_2019</strain>
        <tissue evidence="3">Muscle</tissue>
    </source>
</reference>
<dbReference type="PROSITE" id="PS01159">
    <property type="entry name" value="WW_DOMAIN_1"/>
    <property type="match status" value="1"/>
</dbReference>
<feature type="compositionally biased region" description="Polar residues" evidence="1">
    <location>
        <begin position="39"/>
        <end position="50"/>
    </location>
</feature>
<dbReference type="InterPro" id="IPR001202">
    <property type="entry name" value="WW_dom"/>
</dbReference>
<evidence type="ECO:0000313" key="4">
    <source>
        <dbReference type="Proteomes" id="UP001476798"/>
    </source>
</evidence>
<feature type="non-terminal residue" evidence="3">
    <location>
        <position position="1"/>
    </location>
</feature>
<protein>
    <recommendedName>
        <fullName evidence="2">WW domain-containing protein</fullName>
    </recommendedName>
</protein>